<keyword evidence="7 8" id="KW-0472">Membrane</keyword>
<keyword evidence="3" id="KW-0813">Transport</keyword>
<feature type="transmembrane region" description="Helical" evidence="8">
    <location>
        <begin position="312"/>
        <end position="345"/>
    </location>
</feature>
<comment type="similarity">
    <text evidence="2">Belongs to the autoinducer-2 exporter (AI-2E) (TC 2.A.86) family.</text>
</comment>
<evidence type="ECO:0000313" key="9">
    <source>
        <dbReference type="EMBL" id="MDF9277700.1"/>
    </source>
</evidence>
<gene>
    <name evidence="9" type="ORF">P4U43_07855</name>
</gene>
<evidence type="ECO:0000313" key="10">
    <source>
        <dbReference type="Proteomes" id="UP001220456"/>
    </source>
</evidence>
<evidence type="ECO:0000256" key="8">
    <source>
        <dbReference type="SAM" id="Phobius"/>
    </source>
</evidence>
<dbReference type="Proteomes" id="UP001220456">
    <property type="component" value="Unassembled WGS sequence"/>
</dbReference>
<evidence type="ECO:0000256" key="6">
    <source>
        <dbReference type="ARBA" id="ARBA00022989"/>
    </source>
</evidence>
<dbReference type="RefSeq" id="WP_277358220.1">
    <property type="nucleotide sequence ID" value="NZ_JAROKN010000014.1"/>
</dbReference>
<dbReference type="PANTHER" id="PTHR21716:SF53">
    <property type="entry name" value="PERMEASE PERM-RELATED"/>
    <property type="match status" value="1"/>
</dbReference>
<dbReference type="PANTHER" id="PTHR21716">
    <property type="entry name" value="TRANSMEMBRANE PROTEIN"/>
    <property type="match status" value="1"/>
</dbReference>
<proteinExistence type="inferred from homology"/>
<keyword evidence="10" id="KW-1185">Reference proteome</keyword>
<organism evidence="9 10">
    <name type="scientific">Arthrobacter vasquezii</name>
    <dbReference type="NCBI Taxonomy" id="2977629"/>
    <lineage>
        <taxon>Bacteria</taxon>
        <taxon>Bacillati</taxon>
        <taxon>Actinomycetota</taxon>
        <taxon>Actinomycetes</taxon>
        <taxon>Micrococcales</taxon>
        <taxon>Micrococcaceae</taxon>
        <taxon>Arthrobacter</taxon>
    </lineage>
</organism>
<evidence type="ECO:0000256" key="1">
    <source>
        <dbReference type="ARBA" id="ARBA00004651"/>
    </source>
</evidence>
<sequence>MSAHQPTGRRSVWSTGLGHAAVKLHVLIFGVFAAVIAVMALSAVKLVLIPVLIALLLTAAISPLVHLLQRRGLPKSAATFISLFVCLAALLGTGAAVAYSIYTQWDKLRANSEAGLSRLAENIARSPLPFSEQELRQARENAVQSITEGMSLSDAFAALNTVATFLTALLLMIVVLFFFLKDGQAMWSFLIRPLEGERLERTRRAGKNAVETMGAYVRGISIIALIDAAGIGLAMVLLGVPLALPLTAIVFLGGFIPVIGATVTGLLAVLVAFVTNGAGTALALAVAVVLVQQLEGNLLQPIIMGKSVKLHPLVVLLALAVGAILAGVIGAILAVPVAAVIWTVVKTWNTERDSVWQQS</sequence>
<keyword evidence="4" id="KW-1003">Cell membrane</keyword>
<reference evidence="9 10" key="1">
    <citation type="journal article" date="2023" name="Int. J. Syst. Evol. Microbiol.">
        <title>Arthrobacter vasquezii sp. nov., isolated from a soil sample from Union Glacier, Antarctica.</title>
        <authorList>
            <person name="Valenzuela-Ibaceta F."/>
            <person name="Carrasco V."/>
            <person name="Lagos-Moraga S."/>
            <person name="Dietz-Vargas C."/>
            <person name="Navarro C.A."/>
            <person name="Perez-Donoso J.M."/>
        </authorList>
    </citation>
    <scope>NUCLEOTIDE SEQUENCE [LARGE SCALE GENOMIC DNA]</scope>
    <source>
        <strain evidence="9 10">EH-1B-1</strain>
    </source>
</reference>
<evidence type="ECO:0000256" key="5">
    <source>
        <dbReference type="ARBA" id="ARBA00022692"/>
    </source>
</evidence>
<feature type="transmembrane region" description="Helical" evidence="8">
    <location>
        <begin position="80"/>
        <end position="102"/>
    </location>
</feature>
<evidence type="ECO:0000256" key="2">
    <source>
        <dbReference type="ARBA" id="ARBA00009773"/>
    </source>
</evidence>
<feature type="transmembrane region" description="Helical" evidence="8">
    <location>
        <begin position="21"/>
        <end position="41"/>
    </location>
</feature>
<dbReference type="EMBL" id="JAROKN010000014">
    <property type="protein sequence ID" value="MDF9277700.1"/>
    <property type="molecule type" value="Genomic_DNA"/>
</dbReference>
<feature type="transmembrane region" description="Helical" evidence="8">
    <location>
        <begin position="47"/>
        <end position="68"/>
    </location>
</feature>
<comment type="caution">
    <text evidence="9">The sequence shown here is derived from an EMBL/GenBank/DDBJ whole genome shotgun (WGS) entry which is preliminary data.</text>
</comment>
<comment type="subcellular location">
    <subcellularLocation>
        <location evidence="1">Cell membrane</location>
        <topology evidence="1">Multi-pass membrane protein</topology>
    </subcellularLocation>
</comment>
<feature type="transmembrane region" description="Helical" evidence="8">
    <location>
        <begin position="222"/>
        <end position="252"/>
    </location>
</feature>
<evidence type="ECO:0000256" key="3">
    <source>
        <dbReference type="ARBA" id="ARBA00022448"/>
    </source>
</evidence>
<accession>A0ABT6CUX8</accession>
<feature type="transmembrane region" description="Helical" evidence="8">
    <location>
        <begin position="155"/>
        <end position="180"/>
    </location>
</feature>
<feature type="transmembrane region" description="Helical" evidence="8">
    <location>
        <begin position="258"/>
        <end position="291"/>
    </location>
</feature>
<evidence type="ECO:0000256" key="7">
    <source>
        <dbReference type="ARBA" id="ARBA00023136"/>
    </source>
</evidence>
<evidence type="ECO:0000256" key="4">
    <source>
        <dbReference type="ARBA" id="ARBA00022475"/>
    </source>
</evidence>
<keyword evidence="6 8" id="KW-1133">Transmembrane helix</keyword>
<dbReference type="Pfam" id="PF01594">
    <property type="entry name" value="AI-2E_transport"/>
    <property type="match status" value="1"/>
</dbReference>
<keyword evidence="5 8" id="KW-0812">Transmembrane</keyword>
<protein>
    <submittedName>
        <fullName evidence="9">AI-2E family transporter</fullName>
    </submittedName>
</protein>
<dbReference type="InterPro" id="IPR002549">
    <property type="entry name" value="AI-2E-like"/>
</dbReference>
<name>A0ABT6CUX8_9MICC</name>